<dbReference type="Proteomes" id="UP000261600">
    <property type="component" value="Unplaced"/>
</dbReference>
<evidence type="ECO:0000256" key="6">
    <source>
        <dbReference type="ARBA" id="ARBA00022454"/>
    </source>
</evidence>
<keyword evidence="18" id="KW-1185">Reference proteome</keyword>
<dbReference type="InterPro" id="IPR001680">
    <property type="entry name" value="WD40_rpt"/>
</dbReference>
<evidence type="ECO:0000256" key="12">
    <source>
        <dbReference type="ARBA" id="ARBA00023204"/>
    </source>
</evidence>
<dbReference type="Ensembl" id="ENSMALT00000009330.1">
    <property type="protein sequence ID" value="ENSMALP00000009139.1"/>
    <property type="gene ID" value="ENSMALG00000006510.1"/>
</dbReference>
<dbReference type="PANTHER" id="PTHR15169">
    <property type="entry name" value="DAMAGE-SPECIFIC DNA BINDING PROTEIN 2"/>
    <property type="match status" value="1"/>
</dbReference>
<evidence type="ECO:0000256" key="10">
    <source>
        <dbReference type="ARBA" id="ARBA00022786"/>
    </source>
</evidence>
<dbReference type="STRING" id="43700.ENSMALP00000009139"/>
<comment type="pathway">
    <text evidence="3">Protein modification; protein ubiquitination.</text>
</comment>
<dbReference type="GO" id="GO:0005634">
    <property type="term" value="C:nucleus"/>
    <property type="evidence" value="ECO:0007669"/>
    <property type="project" value="UniProtKB-SubCell"/>
</dbReference>
<protein>
    <recommendedName>
        <fullName evidence="5">DNA damage-binding protein 2</fullName>
    </recommendedName>
    <alternativeName>
        <fullName evidence="14">Damage-specific DNA-binding protein 2</fullName>
    </alternativeName>
</protein>
<dbReference type="GO" id="GO:0005694">
    <property type="term" value="C:chromosome"/>
    <property type="evidence" value="ECO:0007669"/>
    <property type="project" value="UniProtKB-SubCell"/>
</dbReference>
<dbReference type="InterPro" id="IPR033312">
    <property type="entry name" value="DDB2"/>
</dbReference>
<dbReference type="PROSITE" id="PS00678">
    <property type="entry name" value="WD_REPEATS_1"/>
    <property type="match status" value="1"/>
</dbReference>
<dbReference type="CTD" id="1643"/>
<keyword evidence="6" id="KW-0158">Chromosome</keyword>
<dbReference type="PROSITE" id="PS50294">
    <property type="entry name" value="WD_REPEATS_REGION"/>
    <property type="match status" value="1"/>
</dbReference>
<evidence type="ECO:0000256" key="14">
    <source>
        <dbReference type="ARBA" id="ARBA00031670"/>
    </source>
</evidence>
<dbReference type="PANTHER" id="PTHR15169:SF0">
    <property type="entry name" value="DNA DAMAGE-BINDING PROTEIN 2"/>
    <property type="match status" value="1"/>
</dbReference>
<feature type="compositionally biased region" description="Polar residues" evidence="16">
    <location>
        <begin position="1"/>
        <end position="12"/>
    </location>
</feature>
<dbReference type="GO" id="GO:0006281">
    <property type="term" value="P:DNA repair"/>
    <property type="evidence" value="ECO:0007669"/>
    <property type="project" value="UniProtKB-KW"/>
</dbReference>
<dbReference type="GeneID" id="109971222"/>
<keyword evidence="10" id="KW-0833">Ubl conjugation pathway</keyword>
<evidence type="ECO:0000256" key="7">
    <source>
        <dbReference type="ARBA" id="ARBA00022574"/>
    </source>
</evidence>
<reference evidence="17" key="2">
    <citation type="submission" date="2025-09" db="UniProtKB">
        <authorList>
            <consortium name="Ensembl"/>
        </authorList>
    </citation>
    <scope>IDENTIFICATION</scope>
</reference>
<keyword evidence="11" id="KW-0238">DNA-binding</keyword>
<dbReference type="GO" id="GO:0031464">
    <property type="term" value="C:Cul4A-RING E3 ubiquitin ligase complex"/>
    <property type="evidence" value="ECO:0007669"/>
    <property type="project" value="UniProtKB-ARBA"/>
</dbReference>
<evidence type="ECO:0000256" key="11">
    <source>
        <dbReference type="ARBA" id="ARBA00023125"/>
    </source>
</evidence>
<dbReference type="Gene3D" id="1.10.287.3280">
    <property type="match status" value="1"/>
</dbReference>
<dbReference type="RefSeq" id="XP_020474988.1">
    <property type="nucleotide sequence ID" value="XM_020619332.1"/>
</dbReference>
<dbReference type="InterPro" id="IPR019775">
    <property type="entry name" value="WD40_repeat_CS"/>
</dbReference>
<feature type="repeat" description="WD" evidence="15">
    <location>
        <begin position="238"/>
        <end position="274"/>
    </location>
</feature>
<keyword evidence="7 15" id="KW-0853">WD repeat</keyword>
<evidence type="ECO:0000256" key="1">
    <source>
        <dbReference type="ARBA" id="ARBA00004123"/>
    </source>
</evidence>
<dbReference type="SMART" id="SM00320">
    <property type="entry name" value="WD40"/>
    <property type="match status" value="4"/>
</dbReference>
<evidence type="ECO:0000256" key="16">
    <source>
        <dbReference type="SAM" id="MobiDB-lite"/>
    </source>
</evidence>
<organism evidence="17 18">
    <name type="scientific">Monopterus albus</name>
    <name type="common">Swamp eel</name>
    <dbReference type="NCBI Taxonomy" id="43700"/>
    <lineage>
        <taxon>Eukaryota</taxon>
        <taxon>Metazoa</taxon>
        <taxon>Chordata</taxon>
        <taxon>Craniata</taxon>
        <taxon>Vertebrata</taxon>
        <taxon>Euteleostomi</taxon>
        <taxon>Actinopterygii</taxon>
        <taxon>Neopterygii</taxon>
        <taxon>Teleostei</taxon>
        <taxon>Neoteleostei</taxon>
        <taxon>Acanthomorphata</taxon>
        <taxon>Anabantaria</taxon>
        <taxon>Synbranchiformes</taxon>
        <taxon>Synbranchidae</taxon>
        <taxon>Monopterus</taxon>
    </lineage>
</organism>
<sequence length="492" mass="55090">MKSSPTMSNVSESKGKLKKRPAGNSRLALSKKLQDEKDGETSNSGPPVRSAGVQKKSGQRSILHYIYKSTLGQSLHSQIRQCLQDPFVRSLSSYHFHGSTSPFDRRITSLEWHPIHPTTLAVASKGGDIYLWDFEVPTKKTFIQGNGAGDSIGGMKFCPTDFSKVYVASGEGTLTMQSFEGHTPTILSRTQDCSHDHHDVCYWYCCLDVSVSRQMLVTGDNAGQLLLLGLDGQKIFSNKLHKAKVTHAEFNSRCDWLLATASVDHTVKLWDLRNVKDKTCFLHVLPHDRPVNSAYFNPLDCSKLLTTDQYDQIRVYSSSDWSKPQHIIQHPHRQFQHLTPIKATWHPVYDLIVAGRYPDDRVCPGDRRTIDIFDSNTAELVCQLYDSNAPGIKSINKFSPAGDVIGSVMGATALVWDKSESLMSGRHTGETSTSGESLRGQRRRQQRFTRDRRGPAVDSKLKKKLASLEEPETKPKAKTGCTKQKQAQMRKK</sequence>
<keyword evidence="8" id="KW-0677">Repeat</keyword>
<dbReference type="OrthoDB" id="9890280at2759"/>
<dbReference type="Gene3D" id="2.130.10.10">
    <property type="entry name" value="YVTN repeat-like/Quinoprotein amine dehydrogenase"/>
    <property type="match status" value="1"/>
</dbReference>
<accession>A0A3Q3IUW2</accession>
<dbReference type="SUPFAM" id="SSF50978">
    <property type="entry name" value="WD40 repeat-like"/>
    <property type="match status" value="1"/>
</dbReference>
<evidence type="ECO:0000256" key="4">
    <source>
        <dbReference type="ARBA" id="ARBA00005434"/>
    </source>
</evidence>
<dbReference type="Pfam" id="PF00400">
    <property type="entry name" value="WD40"/>
    <property type="match status" value="1"/>
</dbReference>
<dbReference type="GO" id="GO:0034644">
    <property type="term" value="P:cellular response to UV"/>
    <property type="evidence" value="ECO:0007669"/>
    <property type="project" value="UniProtKB-ARBA"/>
</dbReference>
<feature type="region of interest" description="Disordered" evidence="16">
    <location>
        <begin position="422"/>
        <end position="492"/>
    </location>
</feature>
<dbReference type="GO" id="GO:0003684">
    <property type="term" value="F:damaged DNA binding"/>
    <property type="evidence" value="ECO:0007669"/>
    <property type="project" value="InterPro"/>
</dbReference>
<comment type="similarity">
    <text evidence="4">Belongs to the WD repeat DDB2/WDR76 family.</text>
</comment>
<evidence type="ECO:0000313" key="17">
    <source>
        <dbReference type="Ensembl" id="ENSMALP00000009139.1"/>
    </source>
</evidence>
<evidence type="ECO:0000256" key="9">
    <source>
        <dbReference type="ARBA" id="ARBA00022763"/>
    </source>
</evidence>
<evidence type="ECO:0000256" key="5">
    <source>
        <dbReference type="ARBA" id="ARBA00014580"/>
    </source>
</evidence>
<feature type="region of interest" description="Disordered" evidence="16">
    <location>
        <begin position="1"/>
        <end position="56"/>
    </location>
</feature>
<evidence type="ECO:0000313" key="18">
    <source>
        <dbReference type="Proteomes" id="UP000261600"/>
    </source>
</evidence>
<evidence type="ECO:0000256" key="2">
    <source>
        <dbReference type="ARBA" id="ARBA00004286"/>
    </source>
</evidence>
<dbReference type="InterPro" id="IPR036322">
    <property type="entry name" value="WD40_repeat_dom_sf"/>
</dbReference>
<evidence type="ECO:0000256" key="3">
    <source>
        <dbReference type="ARBA" id="ARBA00004906"/>
    </source>
</evidence>
<dbReference type="InterPro" id="IPR015943">
    <property type="entry name" value="WD40/YVTN_repeat-like_dom_sf"/>
</dbReference>
<name>A0A3Q3IUW2_MONAL</name>
<keyword evidence="9" id="KW-0227">DNA damage</keyword>
<reference evidence="17" key="1">
    <citation type="submission" date="2025-08" db="UniProtKB">
        <authorList>
            <consortium name="Ensembl"/>
        </authorList>
    </citation>
    <scope>IDENTIFICATION</scope>
</reference>
<comment type="subcellular location">
    <subcellularLocation>
        <location evidence="2">Chromosome</location>
    </subcellularLocation>
    <subcellularLocation>
        <location evidence="1">Nucleus</location>
    </subcellularLocation>
</comment>
<evidence type="ECO:0000256" key="13">
    <source>
        <dbReference type="ARBA" id="ARBA00023242"/>
    </source>
</evidence>
<keyword evidence="13" id="KW-0539">Nucleus</keyword>
<feature type="compositionally biased region" description="Polar residues" evidence="16">
    <location>
        <begin position="481"/>
        <end position="492"/>
    </location>
</feature>
<proteinExistence type="inferred from homology"/>
<evidence type="ECO:0000256" key="15">
    <source>
        <dbReference type="PROSITE-ProRule" id="PRU00221"/>
    </source>
</evidence>
<dbReference type="PROSITE" id="PS50082">
    <property type="entry name" value="WD_REPEATS_2"/>
    <property type="match status" value="1"/>
</dbReference>
<dbReference type="RefSeq" id="XP_020474987.1">
    <property type="nucleotide sequence ID" value="XM_020619331.1"/>
</dbReference>
<dbReference type="FunFam" id="2.130.10.10:FF:000161">
    <property type="entry name" value="DNA damage-binding protein 2"/>
    <property type="match status" value="1"/>
</dbReference>
<evidence type="ECO:0000256" key="8">
    <source>
        <dbReference type="ARBA" id="ARBA00022737"/>
    </source>
</evidence>
<dbReference type="AlphaFoldDB" id="A0A3Q3IUW2"/>
<dbReference type="KEGG" id="malb:109971222"/>
<keyword evidence="12" id="KW-0234">DNA repair</keyword>